<evidence type="ECO:0000256" key="2">
    <source>
        <dbReference type="ARBA" id="ARBA00023002"/>
    </source>
</evidence>
<protein>
    <submittedName>
        <fullName evidence="4">SDR family mycofactocin-dependent oxidoreductase</fullName>
    </submittedName>
</protein>
<evidence type="ECO:0000256" key="1">
    <source>
        <dbReference type="ARBA" id="ARBA00006484"/>
    </source>
</evidence>
<dbReference type="NCBIfam" id="NF009467">
    <property type="entry name" value="PRK12826.1-3"/>
    <property type="match status" value="1"/>
</dbReference>
<dbReference type="Pfam" id="PF13561">
    <property type="entry name" value="adh_short_C2"/>
    <property type="match status" value="1"/>
</dbReference>
<dbReference type="Proteomes" id="UP000580474">
    <property type="component" value="Unassembled WGS sequence"/>
</dbReference>
<dbReference type="PANTHER" id="PTHR24321">
    <property type="entry name" value="DEHYDROGENASES, SHORT CHAIN"/>
    <property type="match status" value="1"/>
</dbReference>
<dbReference type="FunFam" id="3.40.50.720:FF:000084">
    <property type="entry name" value="Short-chain dehydrogenase reductase"/>
    <property type="match status" value="1"/>
</dbReference>
<dbReference type="AlphaFoldDB" id="A0A840NKS6"/>
<dbReference type="GO" id="GO:0016491">
    <property type="term" value="F:oxidoreductase activity"/>
    <property type="evidence" value="ECO:0007669"/>
    <property type="project" value="UniProtKB-KW"/>
</dbReference>
<gene>
    <name evidence="4" type="ORF">BJ969_003713</name>
</gene>
<evidence type="ECO:0000313" key="5">
    <source>
        <dbReference type="Proteomes" id="UP000580474"/>
    </source>
</evidence>
<reference evidence="4 5" key="1">
    <citation type="submission" date="2020-08" db="EMBL/GenBank/DDBJ databases">
        <title>Sequencing the genomes of 1000 actinobacteria strains.</title>
        <authorList>
            <person name="Klenk H.-P."/>
        </authorList>
    </citation>
    <scope>NUCLEOTIDE SEQUENCE [LARGE SCALE GENOMIC DNA]</scope>
    <source>
        <strain evidence="4 5">DSM 45582</strain>
    </source>
</reference>
<comment type="caution">
    <text evidence="4">The sequence shown here is derived from an EMBL/GenBank/DDBJ whole genome shotgun (WGS) entry which is preliminary data.</text>
</comment>
<evidence type="ECO:0000256" key="3">
    <source>
        <dbReference type="ARBA" id="ARBA00023027"/>
    </source>
</evidence>
<dbReference type="InterPro" id="IPR036291">
    <property type="entry name" value="NAD(P)-bd_dom_sf"/>
</dbReference>
<name>A0A840NKS6_9PSEU</name>
<dbReference type="SUPFAM" id="SSF51735">
    <property type="entry name" value="NAD(P)-binding Rossmann-fold domains"/>
    <property type="match status" value="1"/>
</dbReference>
<dbReference type="CDD" id="cd05233">
    <property type="entry name" value="SDR_c"/>
    <property type="match status" value="1"/>
</dbReference>
<keyword evidence="3" id="KW-0520">NAD</keyword>
<dbReference type="PRINTS" id="PR00081">
    <property type="entry name" value="GDHRDH"/>
</dbReference>
<dbReference type="NCBIfam" id="TIGR03971">
    <property type="entry name" value="SDR_subfam_1"/>
    <property type="match status" value="1"/>
</dbReference>
<comment type="similarity">
    <text evidence="1">Belongs to the short-chain dehydrogenases/reductases (SDR) family.</text>
</comment>
<proteinExistence type="inferred from homology"/>
<organism evidence="4 5">
    <name type="scientific">Saccharopolyspora gloriosae</name>
    <dbReference type="NCBI Taxonomy" id="455344"/>
    <lineage>
        <taxon>Bacteria</taxon>
        <taxon>Bacillati</taxon>
        <taxon>Actinomycetota</taxon>
        <taxon>Actinomycetes</taxon>
        <taxon>Pseudonocardiales</taxon>
        <taxon>Pseudonocardiaceae</taxon>
        <taxon>Saccharopolyspora</taxon>
    </lineage>
</organism>
<keyword evidence="5" id="KW-1185">Reference proteome</keyword>
<dbReference type="EMBL" id="JACHIV010000001">
    <property type="protein sequence ID" value="MBB5070625.1"/>
    <property type="molecule type" value="Genomic_DNA"/>
</dbReference>
<dbReference type="RefSeq" id="WP_184480361.1">
    <property type="nucleotide sequence ID" value="NZ_JACHIV010000001.1"/>
</dbReference>
<keyword evidence="2" id="KW-0560">Oxidoreductase</keyword>
<evidence type="ECO:0000313" key="4">
    <source>
        <dbReference type="EMBL" id="MBB5070625.1"/>
    </source>
</evidence>
<dbReference type="PANTHER" id="PTHR24321:SF8">
    <property type="entry name" value="ESTRADIOL 17-BETA-DEHYDROGENASE 8-RELATED"/>
    <property type="match status" value="1"/>
</dbReference>
<accession>A0A840NKS6</accession>
<dbReference type="InterPro" id="IPR002347">
    <property type="entry name" value="SDR_fam"/>
</dbReference>
<dbReference type="Gene3D" id="3.40.50.720">
    <property type="entry name" value="NAD(P)-binding Rossmann-like Domain"/>
    <property type="match status" value="1"/>
</dbReference>
<dbReference type="PRINTS" id="PR00080">
    <property type="entry name" value="SDRFAMILY"/>
</dbReference>
<dbReference type="InterPro" id="IPR023985">
    <property type="entry name" value="SDR_subfam_1"/>
</dbReference>
<sequence length="273" mass="27868">MNAGVVSGKVAVVTGAARGQGRSHALRLADEGAHVVAVDICEPIDSVPYPMATAEELAETASLGKDGRIRAVRADVRDGDGLADGVARAVAELGGRVDIAVANAAVSTIRPAAGIPPERIWRDVVDINMTGVWHTVEACAPHMGAGGSIVLIGSTAGIKGLVGAPGTAATLAYTAAKHGVVGLMRAYSARFAKSSIRVNVVHPTGVRTPMLDNPDLASYFHENPADAAMLVNALPVDVVEPADITEAVVWLASDASRYVTGTALPVDAGFGVL</sequence>